<dbReference type="AlphaFoldDB" id="A0A368S480"/>
<feature type="compositionally biased region" description="Basic and acidic residues" evidence="1">
    <location>
        <begin position="122"/>
        <end position="135"/>
    </location>
</feature>
<name>A0A368S480_SETIT</name>
<feature type="region of interest" description="Disordered" evidence="1">
    <location>
        <begin position="107"/>
        <end position="135"/>
    </location>
</feature>
<proteinExistence type="predicted"/>
<accession>A0A368S480</accession>
<reference evidence="2" key="1">
    <citation type="journal article" date="2012" name="Nat. Biotechnol.">
        <title>Reference genome sequence of the model plant Setaria.</title>
        <authorList>
            <person name="Bennetzen J.L."/>
            <person name="Schmutz J."/>
            <person name="Wang H."/>
            <person name="Percifield R."/>
            <person name="Hawkins J."/>
            <person name="Pontaroli A.C."/>
            <person name="Estep M."/>
            <person name="Feng L."/>
            <person name="Vaughn J.N."/>
            <person name="Grimwood J."/>
            <person name="Jenkins J."/>
            <person name="Barry K."/>
            <person name="Lindquist E."/>
            <person name="Hellsten U."/>
            <person name="Deshpande S."/>
            <person name="Wang X."/>
            <person name="Wu X."/>
            <person name="Mitros T."/>
            <person name="Triplett J."/>
            <person name="Yang X."/>
            <person name="Ye C.Y."/>
            <person name="Mauro-Herrera M."/>
            <person name="Wang L."/>
            <person name="Li P."/>
            <person name="Sharma M."/>
            <person name="Sharma R."/>
            <person name="Ronald P.C."/>
            <person name="Panaud O."/>
            <person name="Kellogg E.A."/>
            <person name="Brutnell T.P."/>
            <person name="Doust A.N."/>
            <person name="Tuskan G.A."/>
            <person name="Rokhsar D."/>
            <person name="Devos K.M."/>
        </authorList>
    </citation>
    <scope>NUCLEOTIDE SEQUENCE [LARGE SCALE GENOMIC DNA]</scope>
    <source>
        <strain evidence="2">Yugu1</strain>
    </source>
</reference>
<reference evidence="2" key="2">
    <citation type="submission" date="2015-07" db="EMBL/GenBank/DDBJ databases">
        <authorList>
            <person name="Noorani M."/>
        </authorList>
    </citation>
    <scope>NUCLEOTIDE SEQUENCE</scope>
    <source>
        <strain evidence="2">Yugu1</strain>
    </source>
</reference>
<protein>
    <submittedName>
        <fullName evidence="2">Uncharacterized protein</fullName>
    </submittedName>
</protein>
<sequence length="135" mass="14538">MGCERARWQTALEGRRWNRGSIEAARHSRRRWPDSVILAPQSCQYPSGVDGRPAVADVLSHPPPGGACGREQPAARVSGRAGGWSEPAAQWLPWSSATAARACSQREGCGRWRGASPPSGRRLVDPRAPERGCTG</sequence>
<evidence type="ECO:0000313" key="2">
    <source>
        <dbReference type="EMBL" id="RCV37143.1"/>
    </source>
</evidence>
<gene>
    <name evidence="2" type="ORF">SETIT_8G039700v2</name>
</gene>
<organism evidence="2">
    <name type="scientific">Setaria italica</name>
    <name type="common">Foxtail millet</name>
    <name type="synonym">Panicum italicum</name>
    <dbReference type="NCBI Taxonomy" id="4555"/>
    <lineage>
        <taxon>Eukaryota</taxon>
        <taxon>Viridiplantae</taxon>
        <taxon>Streptophyta</taxon>
        <taxon>Embryophyta</taxon>
        <taxon>Tracheophyta</taxon>
        <taxon>Spermatophyta</taxon>
        <taxon>Magnoliopsida</taxon>
        <taxon>Liliopsida</taxon>
        <taxon>Poales</taxon>
        <taxon>Poaceae</taxon>
        <taxon>PACMAD clade</taxon>
        <taxon>Panicoideae</taxon>
        <taxon>Panicodae</taxon>
        <taxon>Paniceae</taxon>
        <taxon>Cenchrinae</taxon>
        <taxon>Setaria</taxon>
    </lineage>
</organism>
<dbReference type="EMBL" id="CM003535">
    <property type="protein sequence ID" value="RCV37143.1"/>
    <property type="molecule type" value="Genomic_DNA"/>
</dbReference>
<evidence type="ECO:0000256" key="1">
    <source>
        <dbReference type="SAM" id="MobiDB-lite"/>
    </source>
</evidence>